<feature type="region of interest" description="Disordered" evidence="2">
    <location>
        <begin position="1"/>
        <end position="162"/>
    </location>
</feature>
<evidence type="ECO:0008006" key="7">
    <source>
        <dbReference type="Google" id="ProtNLM"/>
    </source>
</evidence>
<feature type="region of interest" description="Disordered" evidence="2">
    <location>
        <begin position="328"/>
        <end position="422"/>
    </location>
</feature>
<feature type="domain" description="RING-type" evidence="4">
    <location>
        <begin position="644"/>
        <end position="688"/>
    </location>
</feature>
<feature type="compositionally biased region" description="Basic residues" evidence="2">
    <location>
        <begin position="715"/>
        <end position="726"/>
    </location>
</feature>
<reference evidence="5" key="1">
    <citation type="submission" date="2016-04" db="EMBL/GenBank/DDBJ databases">
        <authorList>
            <person name="Evans L.H."/>
            <person name="Alamgir A."/>
            <person name="Owens N."/>
            <person name="Weber N.D."/>
            <person name="Virtaneva K."/>
            <person name="Barbian K."/>
            <person name="Babar A."/>
            <person name="Rosenke K."/>
        </authorList>
    </citation>
    <scope>NUCLEOTIDE SEQUENCE [LARGE SCALE GENOMIC DNA]</scope>
    <source>
        <strain evidence="5">CBS 101.48</strain>
    </source>
</reference>
<feature type="compositionally biased region" description="Polar residues" evidence="2">
    <location>
        <begin position="372"/>
        <end position="391"/>
    </location>
</feature>
<sequence>MSLSLVDYGSSDSEDEDQQQQPSLPHKRTSPSGGLGQLLPPPKNNSKPATTSSKKSIFYIPSAKDLGNDNDEEQEDKPSKRLKLGSASTNLADLLPAPKNHQNPFRKPATPTPTPVAVPTPTPSTTTQPDDKDAKEEDDEDDDDEVSEDGKPVKSTSTFTGSFFNIGSKLKEKPILKSTSTTTTTTTTSTTDTQQQEQLPVLEDPNAMYAYGADPNAYYQYYYQQEQATEDTKETLGNDVLSQLGGKRRGEHAGVNIIDVNQTDILPTEEWRRHAEANQPIFAQPTSDSFDVNSLKKKKNNIMALAAQAKSMEHQLEERYAQERIKKAQARNRYGRLRSQSTSSPNYSASTPSSPLLSRGFASLRRSHRHTASATENRQSIAVLPSISTPRTNTNGSGNASSTNTNTNTANPNPNTPTPIQEHRIRLVPNVGTTTRCFVFDVIERTLRSGVVLKLGRYSDRNSCADRLSFKSKVVSRCHAELWQEDGKIYIKDSGSSSGTFVNRARLGAANTTSRPFVIQDGDLIQLGVDYKGGVQPMYRAVRIRFEVDRTPTSQQVAFSRVAFRQLKQCLRTSLGPTSNNTASSSAAAPTTADEGKLPSLSPEEQSQPPASTSASHPTTLSRSTSTSSDASSSCASSVEVQECCICLYSMGPGQALFITPCSHIYHYRCLRPILTQNFPGFSCPLCRTYSDLDTMVATEKEDMEQMLQLDRSNTHRKKSRKKTKSSHSDGPDEPTPPAITEEATSSSAAPPLMESDPQVVEGANLTPSSSPGLEDMVTSDTDMELRPSPDVCPIPQQRKSAGPEGLLATTLVGSPCPFELMIQATSTARPTEPSSPHQS</sequence>
<dbReference type="InterPro" id="IPR013083">
    <property type="entry name" value="Znf_RING/FYVE/PHD"/>
</dbReference>
<dbReference type="InParanoid" id="A0A163MVY9"/>
<dbReference type="InterPro" id="IPR001841">
    <property type="entry name" value="Znf_RING"/>
</dbReference>
<feature type="region of interest" description="Disordered" evidence="2">
    <location>
        <begin position="175"/>
        <end position="199"/>
    </location>
</feature>
<dbReference type="PROSITE" id="PS50006">
    <property type="entry name" value="FHA_DOMAIN"/>
    <property type="match status" value="1"/>
</dbReference>
<dbReference type="SUPFAM" id="SSF57850">
    <property type="entry name" value="RING/U-box"/>
    <property type="match status" value="1"/>
</dbReference>
<evidence type="ECO:0000259" key="3">
    <source>
        <dbReference type="PROSITE" id="PS50006"/>
    </source>
</evidence>
<dbReference type="PROSITE" id="PS50089">
    <property type="entry name" value="ZF_RING_2"/>
    <property type="match status" value="1"/>
</dbReference>
<feature type="region of interest" description="Disordered" evidence="2">
    <location>
        <begin position="575"/>
        <end position="632"/>
    </location>
</feature>
<feature type="compositionally biased region" description="Low complexity" evidence="2">
    <location>
        <begin position="741"/>
        <end position="752"/>
    </location>
</feature>
<feature type="compositionally biased region" description="Low complexity" evidence="2">
    <location>
        <begin position="178"/>
        <end position="193"/>
    </location>
</feature>
<evidence type="ECO:0000256" key="2">
    <source>
        <dbReference type="SAM" id="MobiDB-lite"/>
    </source>
</evidence>
<feature type="compositionally biased region" description="Pro residues" evidence="2">
    <location>
        <begin position="110"/>
        <end position="122"/>
    </location>
</feature>
<feature type="domain" description="FHA" evidence="3">
    <location>
        <begin position="453"/>
        <end position="507"/>
    </location>
</feature>
<keyword evidence="1" id="KW-0863">Zinc-finger</keyword>
<dbReference type="SMART" id="SM00184">
    <property type="entry name" value="RING"/>
    <property type="match status" value="1"/>
</dbReference>
<dbReference type="InterPro" id="IPR008984">
    <property type="entry name" value="SMAD_FHA_dom_sf"/>
</dbReference>
<dbReference type="Pfam" id="PF10253">
    <property type="entry name" value="PRCC"/>
    <property type="match status" value="1"/>
</dbReference>
<feature type="compositionally biased region" description="Low complexity" evidence="2">
    <location>
        <begin position="392"/>
        <end position="413"/>
    </location>
</feature>
<dbReference type="Gene3D" id="3.30.40.10">
    <property type="entry name" value="Zinc/RING finger domain, C3HC4 (zinc finger)"/>
    <property type="match status" value="1"/>
</dbReference>
<dbReference type="SUPFAM" id="SSF49879">
    <property type="entry name" value="SMAD/FHA domain"/>
    <property type="match status" value="1"/>
</dbReference>
<dbReference type="Pfam" id="PF00498">
    <property type="entry name" value="FHA"/>
    <property type="match status" value="1"/>
</dbReference>
<name>A0A163MVY9_ABSGL</name>
<dbReference type="PANTHER" id="PTHR13621">
    <property type="entry name" value="PROLINE-RICH PROTEIN PRCC"/>
    <property type="match status" value="1"/>
</dbReference>
<dbReference type="Pfam" id="PF17123">
    <property type="entry name" value="zf-RING_11"/>
    <property type="match status" value="1"/>
</dbReference>
<dbReference type="EMBL" id="LT555008">
    <property type="protein sequence ID" value="SAM09311.1"/>
    <property type="molecule type" value="Genomic_DNA"/>
</dbReference>
<dbReference type="AlphaFoldDB" id="A0A163MVY9"/>
<dbReference type="InterPro" id="IPR018800">
    <property type="entry name" value="PRCC"/>
</dbReference>
<keyword evidence="1" id="KW-0479">Metal-binding</keyword>
<evidence type="ECO:0000313" key="6">
    <source>
        <dbReference type="Proteomes" id="UP000078561"/>
    </source>
</evidence>
<proteinExistence type="predicted"/>
<dbReference type="InterPro" id="IPR000253">
    <property type="entry name" value="FHA_dom"/>
</dbReference>
<dbReference type="SMART" id="SM00240">
    <property type="entry name" value="FHA"/>
    <property type="match status" value="1"/>
</dbReference>
<protein>
    <recommendedName>
        <fullName evidence="7">RING-type E3 ubiquitin transferase</fullName>
    </recommendedName>
</protein>
<dbReference type="OrthoDB" id="687730at2759"/>
<gene>
    <name evidence="5" type="primary">ABSGL_14987.1 scaffold 15162</name>
</gene>
<feature type="compositionally biased region" description="Low complexity" evidence="2">
    <location>
        <begin position="577"/>
        <end position="632"/>
    </location>
</feature>
<dbReference type="GO" id="GO:0005634">
    <property type="term" value="C:nucleus"/>
    <property type="evidence" value="ECO:0007669"/>
    <property type="project" value="TreeGrafter"/>
</dbReference>
<feature type="compositionally biased region" description="Low complexity" evidence="2">
    <location>
        <begin position="339"/>
        <end position="355"/>
    </location>
</feature>
<keyword evidence="1" id="KW-0862">Zinc</keyword>
<dbReference type="Proteomes" id="UP000078561">
    <property type="component" value="Unassembled WGS sequence"/>
</dbReference>
<dbReference type="GO" id="GO:0008270">
    <property type="term" value="F:zinc ion binding"/>
    <property type="evidence" value="ECO:0007669"/>
    <property type="project" value="UniProtKB-KW"/>
</dbReference>
<dbReference type="PANTHER" id="PTHR13621:SF2">
    <property type="entry name" value="PROLINE-RICH PROTEIN PRCC"/>
    <property type="match status" value="1"/>
</dbReference>
<keyword evidence="6" id="KW-1185">Reference proteome</keyword>
<dbReference type="STRING" id="4829.A0A163MVY9"/>
<evidence type="ECO:0000256" key="1">
    <source>
        <dbReference type="PROSITE-ProRule" id="PRU00175"/>
    </source>
</evidence>
<evidence type="ECO:0000313" key="5">
    <source>
        <dbReference type="EMBL" id="SAM09311.1"/>
    </source>
</evidence>
<feature type="compositionally biased region" description="Polar residues" evidence="2">
    <location>
        <begin position="44"/>
        <end position="55"/>
    </location>
</feature>
<organism evidence="5">
    <name type="scientific">Absidia glauca</name>
    <name type="common">Pin mould</name>
    <dbReference type="NCBI Taxonomy" id="4829"/>
    <lineage>
        <taxon>Eukaryota</taxon>
        <taxon>Fungi</taxon>
        <taxon>Fungi incertae sedis</taxon>
        <taxon>Mucoromycota</taxon>
        <taxon>Mucoromycotina</taxon>
        <taxon>Mucoromycetes</taxon>
        <taxon>Mucorales</taxon>
        <taxon>Cunninghamellaceae</taxon>
        <taxon>Absidia</taxon>
    </lineage>
</organism>
<accession>A0A163MVY9</accession>
<evidence type="ECO:0000259" key="4">
    <source>
        <dbReference type="PROSITE" id="PS50089"/>
    </source>
</evidence>
<feature type="region of interest" description="Disordered" evidence="2">
    <location>
        <begin position="708"/>
        <end position="803"/>
    </location>
</feature>
<dbReference type="Gene3D" id="2.60.200.20">
    <property type="match status" value="1"/>
</dbReference>
<feature type="compositionally biased region" description="Acidic residues" evidence="2">
    <location>
        <begin position="136"/>
        <end position="147"/>
    </location>
</feature>